<evidence type="ECO:0000259" key="18">
    <source>
        <dbReference type="PROSITE" id="PS50142"/>
    </source>
</evidence>
<dbReference type="PATRIC" id="fig|1618353.3.peg.683"/>
<feature type="active site" evidence="15">
    <location>
        <position position="43"/>
    </location>
</feature>
<gene>
    <name evidence="15" type="primary">rnc</name>
    <name evidence="19" type="ORF">UX87_C0019G0036</name>
</gene>
<dbReference type="GO" id="GO:0008033">
    <property type="term" value="P:tRNA processing"/>
    <property type="evidence" value="ECO:0007669"/>
    <property type="project" value="UniProtKB-KW"/>
</dbReference>
<dbReference type="PANTHER" id="PTHR11207">
    <property type="entry name" value="RIBONUCLEASE III"/>
    <property type="match status" value="1"/>
</dbReference>
<dbReference type="PROSITE" id="PS50137">
    <property type="entry name" value="DS_RBD"/>
    <property type="match status" value="1"/>
</dbReference>
<evidence type="ECO:0000256" key="4">
    <source>
        <dbReference type="ARBA" id="ARBA00011738"/>
    </source>
</evidence>
<name>A0A0G1S2H4_9BACT</name>
<dbReference type="GO" id="GO:0003725">
    <property type="term" value="F:double-stranded RNA binding"/>
    <property type="evidence" value="ECO:0007669"/>
    <property type="project" value="TreeGrafter"/>
</dbReference>
<dbReference type="GO" id="GO:0006397">
    <property type="term" value="P:mRNA processing"/>
    <property type="evidence" value="ECO:0007669"/>
    <property type="project" value="UniProtKB-UniRule"/>
</dbReference>
<comment type="similarity">
    <text evidence="3">Belongs to the ribonuclease III family.</text>
</comment>
<evidence type="ECO:0000256" key="11">
    <source>
        <dbReference type="ARBA" id="ARBA00022759"/>
    </source>
</evidence>
<evidence type="ECO:0000256" key="10">
    <source>
        <dbReference type="ARBA" id="ARBA00022723"/>
    </source>
</evidence>
<feature type="domain" description="RNase III" evidence="18">
    <location>
        <begin position="1"/>
        <end position="126"/>
    </location>
</feature>
<dbReference type="EMBL" id="LCNV01000019">
    <property type="protein sequence ID" value="KKU63669.1"/>
    <property type="molecule type" value="Genomic_DNA"/>
</dbReference>
<evidence type="ECO:0000256" key="15">
    <source>
        <dbReference type="HAMAP-Rule" id="MF_00104"/>
    </source>
</evidence>
<keyword evidence="5 15" id="KW-0963">Cytoplasm</keyword>
<feature type="domain" description="DRBM" evidence="17">
    <location>
        <begin position="151"/>
        <end position="220"/>
    </location>
</feature>
<comment type="caution">
    <text evidence="19">The sequence shown here is derived from an EMBL/GenBank/DDBJ whole genome shotgun (WGS) entry which is preliminary data.</text>
</comment>
<keyword evidence="7 15" id="KW-0507">mRNA processing</keyword>
<dbReference type="Gene3D" id="3.30.160.20">
    <property type="match status" value="1"/>
</dbReference>
<evidence type="ECO:0000256" key="2">
    <source>
        <dbReference type="ARBA" id="ARBA00004496"/>
    </source>
</evidence>
<dbReference type="NCBIfam" id="TIGR02191">
    <property type="entry name" value="RNaseIII"/>
    <property type="match status" value="1"/>
</dbReference>
<feature type="compositionally biased region" description="Polar residues" evidence="16">
    <location>
        <begin position="154"/>
        <end position="177"/>
    </location>
</feature>
<dbReference type="PROSITE" id="PS00517">
    <property type="entry name" value="RNASE_3_1"/>
    <property type="match status" value="1"/>
</dbReference>
<feature type="active site" evidence="15">
    <location>
        <position position="115"/>
    </location>
</feature>
<dbReference type="GO" id="GO:0005737">
    <property type="term" value="C:cytoplasm"/>
    <property type="evidence" value="ECO:0007669"/>
    <property type="project" value="UniProtKB-SubCell"/>
</dbReference>
<evidence type="ECO:0000259" key="17">
    <source>
        <dbReference type="PROSITE" id="PS50137"/>
    </source>
</evidence>
<dbReference type="InterPro" id="IPR036389">
    <property type="entry name" value="RNase_III_sf"/>
</dbReference>
<dbReference type="AlphaFoldDB" id="A0A0G1S2H4"/>
<dbReference type="Gene3D" id="1.10.1520.10">
    <property type="entry name" value="Ribonuclease III domain"/>
    <property type="match status" value="1"/>
</dbReference>
<keyword evidence="14 15" id="KW-0694">RNA-binding</keyword>
<evidence type="ECO:0000256" key="7">
    <source>
        <dbReference type="ARBA" id="ARBA00022664"/>
    </source>
</evidence>
<dbReference type="SUPFAM" id="SSF54768">
    <property type="entry name" value="dsRNA-binding domain-like"/>
    <property type="match status" value="1"/>
</dbReference>
<evidence type="ECO:0000313" key="20">
    <source>
        <dbReference type="Proteomes" id="UP000034364"/>
    </source>
</evidence>
<dbReference type="FunFam" id="1.10.1520.10:FF:000001">
    <property type="entry name" value="Ribonuclease 3"/>
    <property type="match status" value="1"/>
</dbReference>
<evidence type="ECO:0000256" key="12">
    <source>
        <dbReference type="ARBA" id="ARBA00022801"/>
    </source>
</evidence>
<accession>A0A0G1S2H4</accession>
<feature type="region of interest" description="Disordered" evidence="16">
    <location>
        <begin position="152"/>
        <end position="177"/>
    </location>
</feature>
<keyword evidence="8 15" id="KW-0819">tRNA processing</keyword>
<evidence type="ECO:0000256" key="5">
    <source>
        <dbReference type="ARBA" id="ARBA00022490"/>
    </source>
</evidence>
<keyword evidence="9 15" id="KW-0540">Nuclease</keyword>
<proteinExistence type="inferred from homology"/>
<comment type="subcellular location">
    <subcellularLocation>
        <location evidence="2 15">Cytoplasm</location>
    </subcellularLocation>
</comment>
<evidence type="ECO:0000256" key="8">
    <source>
        <dbReference type="ARBA" id="ARBA00022694"/>
    </source>
</evidence>
<feature type="binding site" evidence="15">
    <location>
        <position position="39"/>
    </location>
    <ligand>
        <name>Mg(2+)</name>
        <dbReference type="ChEBI" id="CHEBI:18420"/>
    </ligand>
</feature>
<dbReference type="GO" id="GO:0004525">
    <property type="term" value="F:ribonuclease III activity"/>
    <property type="evidence" value="ECO:0007669"/>
    <property type="project" value="UniProtKB-UniRule"/>
</dbReference>
<reference evidence="19 20" key="1">
    <citation type="journal article" date="2015" name="Nature">
        <title>rRNA introns, odd ribosomes, and small enigmatic genomes across a large radiation of phyla.</title>
        <authorList>
            <person name="Brown C.T."/>
            <person name="Hug L.A."/>
            <person name="Thomas B.C."/>
            <person name="Sharon I."/>
            <person name="Castelle C.J."/>
            <person name="Singh A."/>
            <person name="Wilkins M.J."/>
            <person name="Williams K.H."/>
            <person name="Banfield J.F."/>
        </authorList>
    </citation>
    <scope>NUCLEOTIDE SEQUENCE [LARGE SCALE GENOMIC DNA]</scope>
</reference>
<dbReference type="PANTHER" id="PTHR11207:SF0">
    <property type="entry name" value="RIBONUCLEASE 3"/>
    <property type="match status" value="1"/>
</dbReference>
<organism evidence="19 20">
    <name type="scientific">Candidatus Amesbacteria bacterium GW2011_GWA1_47_16</name>
    <dbReference type="NCBI Taxonomy" id="1618353"/>
    <lineage>
        <taxon>Bacteria</taxon>
        <taxon>Candidatus Amesiibacteriota</taxon>
    </lineage>
</organism>
<feature type="binding site" evidence="15">
    <location>
        <position position="112"/>
    </location>
    <ligand>
        <name>Mg(2+)</name>
        <dbReference type="ChEBI" id="CHEBI:18420"/>
    </ligand>
</feature>
<dbReference type="SMART" id="SM00535">
    <property type="entry name" value="RIBOc"/>
    <property type="match status" value="1"/>
</dbReference>
<evidence type="ECO:0000256" key="13">
    <source>
        <dbReference type="ARBA" id="ARBA00022842"/>
    </source>
</evidence>
<comment type="cofactor">
    <cofactor evidence="15">
        <name>Mg(2+)</name>
        <dbReference type="ChEBI" id="CHEBI:18420"/>
    </cofactor>
</comment>
<keyword evidence="6 15" id="KW-0698">rRNA processing</keyword>
<keyword evidence="11 15" id="KW-0255">Endonuclease</keyword>
<evidence type="ECO:0000256" key="9">
    <source>
        <dbReference type="ARBA" id="ARBA00022722"/>
    </source>
</evidence>
<dbReference type="FunFam" id="3.30.160.20:FF:000003">
    <property type="entry name" value="Ribonuclease 3"/>
    <property type="match status" value="1"/>
</dbReference>
<dbReference type="InterPro" id="IPR000999">
    <property type="entry name" value="RNase_III_dom"/>
</dbReference>
<evidence type="ECO:0000313" key="19">
    <source>
        <dbReference type="EMBL" id="KKU63669.1"/>
    </source>
</evidence>
<dbReference type="PROSITE" id="PS50142">
    <property type="entry name" value="RNASE_3_2"/>
    <property type="match status" value="1"/>
</dbReference>
<keyword evidence="13 15" id="KW-0460">Magnesium</keyword>
<dbReference type="CDD" id="cd10845">
    <property type="entry name" value="DSRM_RNAse_III_family"/>
    <property type="match status" value="1"/>
</dbReference>
<dbReference type="HAMAP" id="MF_00104">
    <property type="entry name" value="RNase_III"/>
    <property type="match status" value="1"/>
</dbReference>
<evidence type="ECO:0000256" key="3">
    <source>
        <dbReference type="ARBA" id="ARBA00010183"/>
    </source>
</evidence>
<dbReference type="GO" id="GO:0042802">
    <property type="term" value="F:identical protein binding"/>
    <property type="evidence" value="ECO:0007669"/>
    <property type="project" value="UniProtKB-ARBA"/>
</dbReference>
<dbReference type="SUPFAM" id="SSF69065">
    <property type="entry name" value="RNase III domain-like"/>
    <property type="match status" value="1"/>
</dbReference>
<sequence>MTVKPLELYFQNPAILNSALIHRSYCNEHPGTVSNERLEFLGDSVLSLIISDRLFKLFPHVPEGELTARRSYLVQTSTLAAKATQLDLSAKLLLSRGEEDSGGRLNPGLLANTFEAVVGALFQDSGITACYTYLTDVFPDSELTSHYEIKDPKSQLQEKSQSLGWGTPSYRTVSSTGPDHAKKFTLAVAINGREAAIGTGSSKQRAETDAARAALKSLFPE</sequence>
<feature type="binding site" evidence="15">
    <location>
        <position position="115"/>
    </location>
    <ligand>
        <name>Mg(2+)</name>
        <dbReference type="ChEBI" id="CHEBI:18420"/>
    </ligand>
</feature>
<dbReference type="Proteomes" id="UP000034364">
    <property type="component" value="Unassembled WGS sequence"/>
</dbReference>
<evidence type="ECO:0000256" key="1">
    <source>
        <dbReference type="ARBA" id="ARBA00000109"/>
    </source>
</evidence>
<dbReference type="GO" id="GO:0006364">
    <property type="term" value="P:rRNA processing"/>
    <property type="evidence" value="ECO:0007669"/>
    <property type="project" value="UniProtKB-UniRule"/>
</dbReference>
<dbReference type="CDD" id="cd00593">
    <property type="entry name" value="RIBOc"/>
    <property type="match status" value="1"/>
</dbReference>
<dbReference type="EC" id="3.1.26.3" evidence="15"/>
<comment type="catalytic activity">
    <reaction evidence="1 15">
        <text>Endonucleolytic cleavage to 5'-phosphomonoester.</text>
        <dbReference type="EC" id="3.1.26.3"/>
    </reaction>
</comment>
<dbReference type="GO" id="GO:0046872">
    <property type="term" value="F:metal ion binding"/>
    <property type="evidence" value="ECO:0007669"/>
    <property type="project" value="UniProtKB-KW"/>
</dbReference>
<dbReference type="InterPro" id="IPR014720">
    <property type="entry name" value="dsRBD_dom"/>
</dbReference>
<dbReference type="GO" id="GO:0019843">
    <property type="term" value="F:rRNA binding"/>
    <property type="evidence" value="ECO:0007669"/>
    <property type="project" value="UniProtKB-KW"/>
</dbReference>
<keyword evidence="10 15" id="KW-0479">Metal-binding</keyword>
<evidence type="ECO:0000256" key="14">
    <source>
        <dbReference type="ARBA" id="ARBA00022884"/>
    </source>
</evidence>
<comment type="function">
    <text evidence="15">Digests double-stranded RNA. Involved in the processing of primary rRNA transcript to yield the immediate precursors to the large and small rRNAs (23S and 16S). Processes some mRNAs, and tRNAs when they are encoded in the rRNA operon. Processes pre-crRNA and tracrRNA of type II CRISPR loci if present in the organism.</text>
</comment>
<dbReference type="Pfam" id="PF14622">
    <property type="entry name" value="Ribonucleas_3_3"/>
    <property type="match status" value="1"/>
</dbReference>
<evidence type="ECO:0000256" key="6">
    <source>
        <dbReference type="ARBA" id="ARBA00022552"/>
    </source>
</evidence>
<dbReference type="Pfam" id="PF00035">
    <property type="entry name" value="dsrm"/>
    <property type="match status" value="1"/>
</dbReference>
<keyword evidence="12 15" id="KW-0378">Hydrolase</keyword>
<dbReference type="GO" id="GO:0010468">
    <property type="term" value="P:regulation of gene expression"/>
    <property type="evidence" value="ECO:0007669"/>
    <property type="project" value="TreeGrafter"/>
</dbReference>
<keyword evidence="15" id="KW-0699">rRNA-binding</keyword>
<evidence type="ECO:0000256" key="16">
    <source>
        <dbReference type="SAM" id="MobiDB-lite"/>
    </source>
</evidence>
<dbReference type="SMART" id="SM00358">
    <property type="entry name" value="DSRM"/>
    <property type="match status" value="1"/>
</dbReference>
<dbReference type="InterPro" id="IPR011907">
    <property type="entry name" value="RNase_III"/>
</dbReference>
<comment type="subunit">
    <text evidence="4 15">Homodimer.</text>
</comment>
<protein>
    <recommendedName>
        <fullName evidence="15">Ribonuclease 3</fullName>
        <ecNumber evidence="15">3.1.26.3</ecNumber>
    </recommendedName>
    <alternativeName>
        <fullName evidence="15">Ribonuclease III</fullName>
        <shortName evidence="15">RNase III</shortName>
    </alternativeName>
</protein>